<proteinExistence type="predicted"/>
<dbReference type="Proteomes" id="UP000017391">
    <property type="component" value="Unassembled WGS sequence"/>
</dbReference>
<organism evidence="2 3">
    <name type="scientific">Enterobacter asburiae</name>
    <dbReference type="NCBI Taxonomy" id="61645"/>
    <lineage>
        <taxon>Bacteria</taxon>
        <taxon>Pseudomonadati</taxon>
        <taxon>Pseudomonadota</taxon>
        <taxon>Gammaproteobacteria</taxon>
        <taxon>Enterobacterales</taxon>
        <taxon>Enterobacteriaceae</taxon>
        <taxon>Enterobacter</taxon>
        <taxon>Enterobacter cloacae complex</taxon>
    </lineage>
</organism>
<reference evidence="3" key="1">
    <citation type="submission" date="2013-09" db="EMBL/GenBank/DDBJ databases">
        <title>The Genome Sequence of Enterobacter cloacae BWH 31.</title>
        <authorList>
            <consortium name="The Broad Institute Genomics Platform"/>
            <consortium name="The Broad Institute Genome Sequencing Center for Infectious Disease"/>
            <person name="Murphy C."/>
            <person name="Cosimi L."/>
            <person name="Cerqueira G."/>
            <person name="Feldgarden M."/>
            <person name="Hung D."/>
            <person name="Onderdonk A.B."/>
            <person name="Ferraro M.J."/>
            <person name="Hooper D."/>
            <person name="Dekker J."/>
            <person name="O'Brien T."/>
            <person name="Huang S."/>
            <person name="Quan V."/>
            <person name="Ernst C."/>
            <person name="Delaney M."/>
            <person name="DuBois A."/>
            <person name="Young S.K."/>
            <person name="Zeng Q."/>
            <person name="Gargeya S."/>
            <person name="Fitzgerald M."/>
            <person name="Abouelleil A."/>
            <person name="Alvarado L."/>
            <person name="Berlin A.M."/>
            <person name="Chapman S.B."/>
            <person name="Gainer-Dewar J."/>
            <person name="Goldberg J."/>
            <person name="Gnerre S."/>
            <person name="Griggs A."/>
            <person name="Gujja S."/>
            <person name="Hansen M."/>
            <person name="Howarth C."/>
            <person name="Imamovic A."/>
            <person name="Ireland A."/>
            <person name="Larimer J."/>
            <person name="McCowan C."/>
            <person name="Murphy C."/>
            <person name="Pearson M."/>
            <person name="Poon T.W."/>
            <person name="Priest M."/>
            <person name="Roberts A."/>
            <person name="Saif S."/>
            <person name="Shea T."/>
            <person name="Sykes S."/>
            <person name="Wortman J."/>
            <person name="Nusbaum C."/>
            <person name="Birren B."/>
        </authorList>
    </citation>
    <scope>NUCLEOTIDE SEQUENCE [LARGE SCALE GENOMIC DNA]</scope>
    <source>
        <strain evidence="3">BWH 31</strain>
    </source>
</reference>
<dbReference type="EMBL" id="AYIP01000012">
    <property type="protein sequence ID" value="ESM30691.1"/>
    <property type="molecule type" value="Genomic_DNA"/>
</dbReference>
<protein>
    <submittedName>
        <fullName evidence="2">Uncharacterized protein</fullName>
    </submittedName>
</protein>
<dbReference type="AlphaFoldDB" id="A0ABC9U861"/>
<dbReference type="EMBL" id="AYIP01000015">
    <property type="protein sequence ID" value="ESM30117.1"/>
    <property type="molecule type" value="Genomic_DNA"/>
</dbReference>
<accession>A0ABC9U861</accession>
<evidence type="ECO:0000313" key="2">
    <source>
        <dbReference type="EMBL" id="ESM30691.1"/>
    </source>
</evidence>
<gene>
    <name evidence="2" type="ORF">L402_03784</name>
    <name evidence="1" type="ORF">L402_03979</name>
</gene>
<comment type="caution">
    <text evidence="2">The sequence shown here is derived from an EMBL/GenBank/DDBJ whole genome shotgun (WGS) entry which is preliminary data.</text>
</comment>
<sequence length="110" mass="12125">MTPGVAVFISWVSEAMSVFFMVPTIRHHCGGVQMKGFSGLTLRIVFFGCRLIGFSRLTLLMPAGKVSVSEPLSNLYNQAPKDANENPLLRGEIIKESFECVQLLAPVMHL</sequence>
<name>A0ABC9U861_ENTAS</name>
<evidence type="ECO:0000313" key="1">
    <source>
        <dbReference type="EMBL" id="ESM30117.1"/>
    </source>
</evidence>
<evidence type="ECO:0000313" key="3">
    <source>
        <dbReference type="Proteomes" id="UP000017391"/>
    </source>
</evidence>
<reference evidence="2" key="2">
    <citation type="submission" date="2013-09" db="EMBL/GenBank/DDBJ databases">
        <title>The Genome Sequence of Enterobacter cloacae BWH 31.</title>
        <authorList>
            <consortium name="The Broad Institute Genomics Platform"/>
            <consortium name="The Broad Institute Genome Sequencing Center for Infectious Disease"/>
            <person name="Murphy C."/>
            <person name="Cosimi L."/>
            <person name="Cerqueira G."/>
            <person name="Feldgarden M."/>
            <person name="Earl A.M."/>
            <person name="Hung D."/>
            <person name="Onderdonk A.B."/>
            <person name="Kirby J.E."/>
            <person name="Ferraro M.J."/>
            <person name="Hopper D."/>
            <person name="Dekker J.P."/>
            <person name="O'Brien T."/>
            <person name="Huang S."/>
            <person name="Quan V."/>
            <person name="Ernst C."/>
            <person name="Delaney M."/>
            <person name="DuBois A."/>
            <person name="Kim D.S."/>
            <person name="Young S."/>
            <person name="Zeng Q."/>
            <person name="Gargeya S."/>
            <person name="Abouelleil A."/>
            <person name="Alvarado L."/>
            <person name="Chapman S.B."/>
            <person name="Gainer-Dewar J."/>
            <person name="Goldberg J."/>
            <person name="Griggs A."/>
            <person name="Gujja S."/>
            <person name="Hansen M."/>
            <person name="Howarth C."/>
            <person name="Imamovic A."/>
            <person name="Larimer J."/>
            <person name="Pearson M."/>
            <person name="Poon T.W."/>
            <person name="Priest M."/>
            <person name="Roberts A."/>
            <person name="Saif S."/>
            <person name="Shea T.D."/>
            <person name="Sykes S.N."/>
            <person name="Wortman J.R."/>
            <person name="Nusbaum C."/>
            <person name="Birren B.W."/>
        </authorList>
    </citation>
    <scope>NUCLEOTIDE SEQUENCE</scope>
    <source>
        <strain evidence="2">BWH 31</strain>
    </source>
</reference>